<organism evidence="1 2">
    <name type="scientific">Blautia wexlerae</name>
    <dbReference type="NCBI Taxonomy" id="418240"/>
    <lineage>
        <taxon>Bacteria</taxon>
        <taxon>Bacillati</taxon>
        <taxon>Bacillota</taxon>
        <taxon>Clostridia</taxon>
        <taxon>Lachnospirales</taxon>
        <taxon>Lachnospiraceae</taxon>
        <taxon>Blautia</taxon>
    </lineage>
</organism>
<dbReference type="EMBL" id="CZAW01000036">
    <property type="protein sequence ID" value="CUP83202.1"/>
    <property type="molecule type" value="Genomic_DNA"/>
</dbReference>
<dbReference type="AlphaFoldDB" id="A0A174RCH6"/>
<dbReference type="RefSeq" id="WP_242860523.1">
    <property type="nucleotide sequence ID" value="NZ_CZAW01000036.1"/>
</dbReference>
<dbReference type="Proteomes" id="UP000095712">
    <property type="component" value="Unassembled WGS sequence"/>
</dbReference>
<proteinExistence type="predicted"/>
<accession>A0A174RCH6</accession>
<reference evidence="1 2" key="1">
    <citation type="submission" date="2015-09" db="EMBL/GenBank/DDBJ databases">
        <authorList>
            <consortium name="Pathogen Informatics"/>
        </authorList>
    </citation>
    <scope>NUCLEOTIDE SEQUENCE [LARGE SCALE GENOMIC DNA]</scope>
    <source>
        <strain evidence="1 2">2789STDY5834911</strain>
    </source>
</reference>
<evidence type="ECO:0008006" key="3">
    <source>
        <dbReference type="Google" id="ProtNLM"/>
    </source>
</evidence>
<gene>
    <name evidence="1" type="ORF">ERS852523_02963</name>
</gene>
<protein>
    <recommendedName>
        <fullName evidence="3">Transposase and inactivated derivatives</fullName>
    </recommendedName>
</protein>
<evidence type="ECO:0000313" key="2">
    <source>
        <dbReference type="Proteomes" id="UP000095712"/>
    </source>
</evidence>
<evidence type="ECO:0000313" key="1">
    <source>
        <dbReference type="EMBL" id="CUP83202.1"/>
    </source>
</evidence>
<name>A0A174RCH6_9FIRM</name>
<sequence length="149" mass="17651">MHDYNTILGVIELRLSKVSYDSVQKRYRIGRSGIALIMNRYKDSGLSLDDLRQMPASKVVDLIYPKENLRHKDIPLPDFEKIHEQMIQMGKHADLSFLWIDYKKEHPNGYQLAQFYKLYRDFMVDTYGTSKTSMPVERIPGEKMYIDWL</sequence>